<dbReference type="InterPro" id="IPR001789">
    <property type="entry name" value="Sig_transdc_resp-reg_receiver"/>
</dbReference>
<keyword evidence="4" id="KW-0902">Two-component regulatory system</keyword>
<dbReference type="PANTHER" id="PTHR42713">
    <property type="entry name" value="HISTIDINE KINASE-RELATED"/>
    <property type="match status" value="1"/>
</dbReference>
<dbReference type="SUPFAM" id="SSF52172">
    <property type="entry name" value="CheY-like"/>
    <property type="match status" value="1"/>
</dbReference>
<dbReference type="PANTHER" id="PTHR42713:SF3">
    <property type="entry name" value="TRANSCRIPTIONAL REGULATORY PROTEIN HPTR"/>
    <property type="match status" value="1"/>
</dbReference>
<name>A0A3D9IUP6_9BACL</name>
<dbReference type="PROSITE" id="PS50110">
    <property type="entry name" value="RESPONSE_REGULATORY"/>
    <property type="match status" value="1"/>
</dbReference>
<dbReference type="Gene3D" id="3.40.50.2300">
    <property type="match status" value="1"/>
</dbReference>
<evidence type="ECO:0000256" key="3">
    <source>
        <dbReference type="ARBA" id="ARBA00022553"/>
    </source>
</evidence>
<evidence type="ECO:0000313" key="13">
    <source>
        <dbReference type="Proteomes" id="UP000256869"/>
    </source>
</evidence>
<comment type="subcellular location">
    <subcellularLocation>
        <location evidence="1">Cytoplasm</location>
    </subcellularLocation>
</comment>
<evidence type="ECO:0000256" key="2">
    <source>
        <dbReference type="ARBA" id="ARBA00022490"/>
    </source>
</evidence>
<dbReference type="SUPFAM" id="SSF46689">
    <property type="entry name" value="Homeodomain-like"/>
    <property type="match status" value="1"/>
</dbReference>
<evidence type="ECO:0000256" key="6">
    <source>
        <dbReference type="ARBA" id="ARBA00023125"/>
    </source>
</evidence>
<evidence type="ECO:0000256" key="5">
    <source>
        <dbReference type="ARBA" id="ARBA00023015"/>
    </source>
</evidence>
<dbReference type="PRINTS" id="PR00032">
    <property type="entry name" value="HTHARAC"/>
</dbReference>
<evidence type="ECO:0000256" key="1">
    <source>
        <dbReference type="ARBA" id="ARBA00004496"/>
    </source>
</evidence>
<keyword evidence="13" id="KW-1185">Reference proteome</keyword>
<dbReference type="InterPro" id="IPR011006">
    <property type="entry name" value="CheY-like_superfamily"/>
</dbReference>
<dbReference type="Proteomes" id="UP000256869">
    <property type="component" value="Unassembled WGS sequence"/>
</dbReference>
<dbReference type="GO" id="GO:0000160">
    <property type="term" value="P:phosphorelay signal transduction system"/>
    <property type="evidence" value="ECO:0007669"/>
    <property type="project" value="UniProtKB-KW"/>
</dbReference>
<dbReference type="InterPro" id="IPR009057">
    <property type="entry name" value="Homeodomain-like_sf"/>
</dbReference>
<dbReference type="InterPro" id="IPR020449">
    <property type="entry name" value="Tscrpt_reg_AraC-type_HTH"/>
</dbReference>
<dbReference type="AlphaFoldDB" id="A0A3D9IUP6"/>
<evidence type="ECO:0000256" key="8">
    <source>
        <dbReference type="PROSITE-ProRule" id="PRU00169"/>
    </source>
</evidence>
<evidence type="ECO:0000256" key="9">
    <source>
        <dbReference type="SAM" id="MobiDB-lite"/>
    </source>
</evidence>
<keyword evidence="7" id="KW-0804">Transcription</keyword>
<evidence type="ECO:0000259" key="10">
    <source>
        <dbReference type="PROSITE" id="PS01124"/>
    </source>
</evidence>
<protein>
    <submittedName>
        <fullName evidence="12">Two-component system response regulator YesN</fullName>
    </submittedName>
</protein>
<keyword evidence="6" id="KW-0238">DNA-binding</keyword>
<dbReference type="GO" id="GO:0003700">
    <property type="term" value="F:DNA-binding transcription factor activity"/>
    <property type="evidence" value="ECO:0007669"/>
    <property type="project" value="InterPro"/>
</dbReference>
<feature type="domain" description="HTH araC/xylS-type" evidence="10">
    <location>
        <begin position="258"/>
        <end position="356"/>
    </location>
</feature>
<dbReference type="Gene3D" id="1.10.10.60">
    <property type="entry name" value="Homeodomain-like"/>
    <property type="match status" value="2"/>
</dbReference>
<gene>
    <name evidence="12" type="ORF">DFP95_10111</name>
</gene>
<feature type="compositionally biased region" description="Polar residues" evidence="9">
    <location>
        <begin position="372"/>
        <end position="381"/>
    </location>
</feature>
<feature type="compositionally biased region" description="Basic and acidic residues" evidence="9">
    <location>
        <begin position="353"/>
        <end position="367"/>
    </location>
</feature>
<dbReference type="CDD" id="cd17536">
    <property type="entry name" value="REC_YesN-like"/>
    <property type="match status" value="1"/>
</dbReference>
<feature type="modified residue" description="4-aspartylphosphate" evidence="8">
    <location>
        <position position="55"/>
    </location>
</feature>
<sequence>MVDLVIVEDEPWTREMIKQFVIQSGLDIEVTGEADNGEDGLRVIKEKNPNIVITDMQMPLVDGIEMLRILETHQSNMKIIVLSGHDDFKYTHQAIRTGAVEYLLKPVDPEQLTQALKQCMEDLEHSQRQISEVLVTLSPEMLAVLNDCKKNVSAFLNEFAVKSVEDALAECLTYLDTHFHCSSPQWLRVYHEFLAMLEQFAAMEGLELTDVLCEKSMLAHVPNQLVVADVSEALTAIFREAMDSLVSRRKDRKKVNLQQIFDYVQQHYADSISLETLAHRFFLSKEYLSKMYKLQFGENVMEQIIRLRMEAAKTRVMQDDTQIKHIAKRVGYDDVSYFHKIFKKHYGVSPLEMRQKDESAKSEKPAELTDSAGGNTRNGES</sequence>
<dbReference type="OrthoDB" id="342399at2"/>
<evidence type="ECO:0000313" key="12">
    <source>
        <dbReference type="EMBL" id="RED65523.1"/>
    </source>
</evidence>
<feature type="domain" description="Response regulatory" evidence="11">
    <location>
        <begin position="3"/>
        <end position="120"/>
    </location>
</feature>
<keyword evidence="5" id="KW-0805">Transcription regulation</keyword>
<comment type="caution">
    <text evidence="12">The sequence shown here is derived from an EMBL/GenBank/DDBJ whole genome shotgun (WGS) entry which is preliminary data.</text>
</comment>
<accession>A0A3D9IUP6</accession>
<dbReference type="PROSITE" id="PS01124">
    <property type="entry name" value="HTH_ARAC_FAMILY_2"/>
    <property type="match status" value="1"/>
</dbReference>
<reference evidence="12 13" key="1">
    <citation type="submission" date="2018-07" db="EMBL/GenBank/DDBJ databases">
        <title>Genomic Encyclopedia of Type Strains, Phase III (KMG-III): the genomes of soil and plant-associated and newly described type strains.</title>
        <authorList>
            <person name="Whitman W."/>
        </authorList>
    </citation>
    <scope>NUCLEOTIDE SEQUENCE [LARGE SCALE GENOMIC DNA]</scope>
    <source>
        <strain evidence="12 13">CECT 8236</strain>
    </source>
</reference>
<dbReference type="RefSeq" id="WP_115990442.1">
    <property type="nucleotide sequence ID" value="NZ_QRDY01000001.1"/>
</dbReference>
<dbReference type="Pfam" id="PF00072">
    <property type="entry name" value="Response_reg"/>
    <property type="match status" value="1"/>
</dbReference>
<organism evidence="12 13">
    <name type="scientific">Cohnella lupini</name>
    <dbReference type="NCBI Taxonomy" id="1294267"/>
    <lineage>
        <taxon>Bacteria</taxon>
        <taxon>Bacillati</taxon>
        <taxon>Bacillota</taxon>
        <taxon>Bacilli</taxon>
        <taxon>Bacillales</taxon>
        <taxon>Paenibacillaceae</taxon>
        <taxon>Cohnella</taxon>
    </lineage>
</organism>
<dbReference type="InterPro" id="IPR018060">
    <property type="entry name" value="HTH_AraC"/>
</dbReference>
<proteinExistence type="predicted"/>
<dbReference type="GO" id="GO:0043565">
    <property type="term" value="F:sequence-specific DNA binding"/>
    <property type="evidence" value="ECO:0007669"/>
    <property type="project" value="InterPro"/>
</dbReference>
<dbReference type="SMART" id="SM00448">
    <property type="entry name" value="REC"/>
    <property type="match status" value="1"/>
</dbReference>
<evidence type="ECO:0000259" key="11">
    <source>
        <dbReference type="PROSITE" id="PS50110"/>
    </source>
</evidence>
<dbReference type="InterPro" id="IPR051552">
    <property type="entry name" value="HptR"/>
</dbReference>
<dbReference type="EMBL" id="QRDY01000001">
    <property type="protein sequence ID" value="RED65523.1"/>
    <property type="molecule type" value="Genomic_DNA"/>
</dbReference>
<evidence type="ECO:0000256" key="7">
    <source>
        <dbReference type="ARBA" id="ARBA00023163"/>
    </source>
</evidence>
<dbReference type="GO" id="GO:0005737">
    <property type="term" value="C:cytoplasm"/>
    <property type="evidence" value="ECO:0007669"/>
    <property type="project" value="UniProtKB-SubCell"/>
</dbReference>
<dbReference type="Pfam" id="PF12833">
    <property type="entry name" value="HTH_18"/>
    <property type="match status" value="1"/>
</dbReference>
<feature type="region of interest" description="Disordered" evidence="9">
    <location>
        <begin position="353"/>
        <end position="381"/>
    </location>
</feature>
<keyword evidence="2" id="KW-0963">Cytoplasm</keyword>
<evidence type="ECO:0000256" key="4">
    <source>
        <dbReference type="ARBA" id="ARBA00023012"/>
    </source>
</evidence>
<keyword evidence="3 8" id="KW-0597">Phosphoprotein</keyword>
<dbReference type="SMART" id="SM00342">
    <property type="entry name" value="HTH_ARAC"/>
    <property type="match status" value="1"/>
</dbReference>